<accession>A0A939J4M2</accession>
<organism evidence="1 2">
    <name type="scientific">Roseibium aggregatum</name>
    <dbReference type="NCBI Taxonomy" id="187304"/>
    <lineage>
        <taxon>Bacteria</taxon>
        <taxon>Pseudomonadati</taxon>
        <taxon>Pseudomonadota</taxon>
        <taxon>Alphaproteobacteria</taxon>
        <taxon>Hyphomicrobiales</taxon>
        <taxon>Stappiaceae</taxon>
        <taxon>Roseibium</taxon>
    </lineage>
</organism>
<name>A0A939J4M2_9HYPH</name>
<dbReference type="RefSeq" id="WP_207141618.1">
    <property type="nucleotide sequence ID" value="NZ_JAEKJZ010000003.1"/>
</dbReference>
<reference evidence="1" key="1">
    <citation type="submission" date="2020-12" db="EMBL/GenBank/DDBJ databases">
        <title>Oil enriched cultivation method for isolating marine PHA-producing bacteria.</title>
        <authorList>
            <person name="Zheng W."/>
            <person name="Yu S."/>
            <person name="Huang Y."/>
        </authorList>
    </citation>
    <scope>NUCLEOTIDE SEQUENCE</scope>
    <source>
        <strain evidence="1">SY-2-12</strain>
    </source>
</reference>
<dbReference type="EMBL" id="JAEKJZ010000003">
    <property type="protein sequence ID" value="MBN9671757.1"/>
    <property type="molecule type" value="Genomic_DNA"/>
</dbReference>
<proteinExistence type="predicted"/>
<dbReference type="Proteomes" id="UP000664096">
    <property type="component" value="Unassembled WGS sequence"/>
</dbReference>
<gene>
    <name evidence="1" type="ORF">JF539_15520</name>
</gene>
<sequence>MFWVCYAILIACSGLYEVFPVKARVLFFCFAVFLMPSQVSSEPFEFSGRTFVFYGGGHGIQTEYYARGGRAYLWYPGNSRSVRGQWKYSSGGSHVCFRYPANIYDPVKNKQLGDWNCKSKTKLQRMAKAACKGDPFRLSSGKVPYMLKRGRGQLGQIKEKCS</sequence>
<comment type="caution">
    <text evidence="1">The sequence shown here is derived from an EMBL/GenBank/DDBJ whole genome shotgun (WGS) entry which is preliminary data.</text>
</comment>
<evidence type="ECO:0000313" key="2">
    <source>
        <dbReference type="Proteomes" id="UP000664096"/>
    </source>
</evidence>
<dbReference type="AlphaFoldDB" id="A0A939J4M2"/>
<protein>
    <submittedName>
        <fullName evidence="1">Uncharacterized protein</fullName>
    </submittedName>
</protein>
<evidence type="ECO:0000313" key="1">
    <source>
        <dbReference type="EMBL" id="MBN9671757.1"/>
    </source>
</evidence>